<evidence type="ECO:0000313" key="3">
    <source>
        <dbReference type="Proteomes" id="UP000295680"/>
    </source>
</evidence>
<reference evidence="2 3" key="1">
    <citation type="submission" date="2019-03" db="EMBL/GenBank/DDBJ databases">
        <title>Genomic Encyclopedia of Type Strains, Phase IV (KMG-IV): sequencing the most valuable type-strain genomes for metagenomic binning, comparative biology and taxonomic classification.</title>
        <authorList>
            <person name="Goeker M."/>
        </authorList>
    </citation>
    <scope>NUCLEOTIDE SEQUENCE [LARGE SCALE GENOMIC DNA]</scope>
    <source>
        <strain evidence="2 3">DSM 45934</strain>
    </source>
</reference>
<evidence type="ECO:0008006" key="4">
    <source>
        <dbReference type="Google" id="ProtNLM"/>
    </source>
</evidence>
<accession>A0A4R2J7N1</accession>
<protein>
    <recommendedName>
        <fullName evidence="4">Peptidase inhibitor family I36</fullName>
    </recommendedName>
</protein>
<keyword evidence="1" id="KW-0732">Signal</keyword>
<dbReference type="RefSeq" id="WP_132124516.1">
    <property type="nucleotide sequence ID" value="NZ_SLWS01000012.1"/>
</dbReference>
<sequence length="153" mass="16599">MRKLKAAALTVLSAAGLLVGTGTAHADALRCGDNDNGELCLLTYNTGASVTKARATFRYKKFPTNYCGGGFRDEPGIVFVHFTLSGTLKNGQRFAQAGYGACDVRNTYGENGETELKVFYVNRDFKSKSKLCLRSDYNAPTSNDPIFACYIVP</sequence>
<dbReference type="EMBL" id="SLWS01000012">
    <property type="protein sequence ID" value="TCO52616.1"/>
    <property type="molecule type" value="Genomic_DNA"/>
</dbReference>
<evidence type="ECO:0000313" key="2">
    <source>
        <dbReference type="EMBL" id="TCO52616.1"/>
    </source>
</evidence>
<name>A0A4R2J7N1_9PSEU</name>
<comment type="caution">
    <text evidence="2">The sequence shown here is derived from an EMBL/GenBank/DDBJ whole genome shotgun (WGS) entry which is preliminary data.</text>
</comment>
<evidence type="ECO:0000256" key="1">
    <source>
        <dbReference type="SAM" id="SignalP"/>
    </source>
</evidence>
<feature type="signal peptide" evidence="1">
    <location>
        <begin position="1"/>
        <end position="26"/>
    </location>
</feature>
<organism evidence="2 3">
    <name type="scientific">Actinocrispum wychmicini</name>
    <dbReference type="NCBI Taxonomy" id="1213861"/>
    <lineage>
        <taxon>Bacteria</taxon>
        <taxon>Bacillati</taxon>
        <taxon>Actinomycetota</taxon>
        <taxon>Actinomycetes</taxon>
        <taxon>Pseudonocardiales</taxon>
        <taxon>Pseudonocardiaceae</taxon>
        <taxon>Actinocrispum</taxon>
    </lineage>
</organism>
<proteinExistence type="predicted"/>
<feature type="chain" id="PRO_5020293932" description="Peptidase inhibitor family I36" evidence="1">
    <location>
        <begin position="27"/>
        <end position="153"/>
    </location>
</feature>
<keyword evidence="3" id="KW-1185">Reference proteome</keyword>
<dbReference type="AlphaFoldDB" id="A0A4R2J7N1"/>
<dbReference type="Proteomes" id="UP000295680">
    <property type="component" value="Unassembled WGS sequence"/>
</dbReference>
<gene>
    <name evidence="2" type="ORF">EV192_112348</name>
</gene>